<proteinExistence type="predicted"/>
<name>A0AAW2WLZ7_9LAMI</name>
<dbReference type="InterPro" id="IPR026960">
    <property type="entry name" value="RVT-Znf"/>
</dbReference>
<evidence type="ECO:0000259" key="1">
    <source>
        <dbReference type="Pfam" id="PF13966"/>
    </source>
</evidence>
<gene>
    <name evidence="2" type="ORF">Slati_1964000</name>
</gene>
<protein>
    <recommendedName>
        <fullName evidence="1">Reverse transcriptase zinc-binding domain-containing protein</fullName>
    </recommendedName>
</protein>
<reference evidence="2" key="2">
    <citation type="journal article" date="2024" name="Plant">
        <title>Genomic evolution and insights into agronomic trait innovations of Sesamum species.</title>
        <authorList>
            <person name="Miao H."/>
            <person name="Wang L."/>
            <person name="Qu L."/>
            <person name="Liu H."/>
            <person name="Sun Y."/>
            <person name="Le M."/>
            <person name="Wang Q."/>
            <person name="Wei S."/>
            <person name="Zheng Y."/>
            <person name="Lin W."/>
            <person name="Duan Y."/>
            <person name="Cao H."/>
            <person name="Xiong S."/>
            <person name="Wang X."/>
            <person name="Wei L."/>
            <person name="Li C."/>
            <person name="Ma Q."/>
            <person name="Ju M."/>
            <person name="Zhao R."/>
            <person name="Li G."/>
            <person name="Mu C."/>
            <person name="Tian Q."/>
            <person name="Mei H."/>
            <person name="Zhang T."/>
            <person name="Gao T."/>
            <person name="Zhang H."/>
        </authorList>
    </citation>
    <scope>NUCLEOTIDE SEQUENCE</scope>
    <source>
        <strain evidence="2">KEN1</strain>
    </source>
</reference>
<evidence type="ECO:0000313" key="2">
    <source>
        <dbReference type="EMBL" id="KAL0442413.1"/>
    </source>
</evidence>
<reference evidence="2" key="1">
    <citation type="submission" date="2020-06" db="EMBL/GenBank/DDBJ databases">
        <authorList>
            <person name="Li T."/>
            <person name="Hu X."/>
            <person name="Zhang T."/>
            <person name="Song X."/>
            <person name="Zhang H."/>
            <person name="Dai N."/>
            <person name="Sheng W."/>
            <person name="Hou X."/>
            <person name="Wei L."/>
        </authorList>
    </citation>
    <scope>NUCLEOTIDE SEQUENCE</scope>
    <source>
        <strain evidence="2">KEN1</strain>
        <tissue evidence="2">Leaf</tissue>
    </source>
</reference>
<feature type="domain" description="Reverse transcriptase zinc-binding" evidence="1">
    <location>
        <begin position="96"/>
        <end position="160"/>
    </location>
</feature>
<dbReference type="AlphaFoldDB" id="A0AAW2WLZ7"/>
<comment type="caution">
    <text evidence="2">The sequence shown here is derived from an EMBL/GenBank/DDBJ whole genome shotgun (WGS) entry which is preliminary data.</text>
</comment>
<sequence>MHLPQLLEYKVGNGTTFLLWHNPWSAKGPLLHQFARAPLLTGLPISSLLNAVIQSRDWYWPSSRRHIAEVLDYIGTLPPIHQGEDQVLWRNTIGKFSIQDAYRLFTPPAPKVAWSALLRGKFKTPRCSFILWLAILSRLTTMDKPWMQGPCKECILCDDQSWKLVIIYSFNAIFLINACLF</sequence>
<accession>A0AAW2WLZ7</accession>
<dbReference type="EMBL" id="JACGWN010000007">
    <property type="protein sequence ID" value="KAL0442413.1"/>
    <property type="molecule type" value="Genomic_DNA"/>
</dbReference>
<dbReference type="Pfam" id="PF13966">
    <property type="entry name" value="zf-RVT"/>
    <property type="match status" value="1"/>
</dbReference>
<organism evidence="2">
    <name type="scientific">Sesamum latifolium</name>
    <dbReference type="NCBI Taxonomy" id="2727402"/>
    <lineage>
        <taxon>Eukaryota</taxon>
        <taxon>Viridiplantae</taxon>
        <taxon>Streptophyta</taxon>
        <taxon>Embryophyta</taxon>
        <taxon>Tracheophyta</taxon>
        <taxon>Spermatophyta</taxon>
        <taxon>Magnoliopsida</taxon>
        <taxon>eudicotyledons</taxon>
        <taxon>Gunneridae</taxon>
        <taxon>Pentapetalae</taxon>
        <taxon>asterids</taxon>
        <taxon>lamiids</taxon>
        <taxon>Lamiales</taxon>
        <taxon>Pedaliaceae</taxon>
        <taxon>Sesamum</taxon>
    </lineage>
</organism>